<dbReference type="Gene3D" id="1.25.10.10">
    <property type="entry name" value="Leucine-rich Repeat Variant"/>
    <property type="match status" value="2"/>
</dbReference>
<keyword evidence="4" id="KW-1185">Reference proteome</keyword>
<dbReference type="InterPro" id="IPR011989">
    <property type="entry name" value="ARM-like"/>
</dbReference>
<dbReference type="PROSITE" id="PS50176">
    <property type="entry name" value="ARM_REPEAT"/>
    <property type="match status" value="1"/>
</dbReference>
<feature type="repeat" description="ARM" evidence="1">
    <location>
        <begin position="189"/>
        <end position="231"/>
    </location>
</feature>
<evidence type="ECO:0000256" key="1">
    <source>
        <dbReference type="PROSITE-ProRule" id="PRU00259"/>
    </source>
</evidence>
<evidence type="ECO:0000313" key="3">
    <source>
        <dbReference type="EMBL" id="CAF4560937.1"/>
    </source>
</evidence>
<evidence type="ECO:0000313" key="4">
    <source>
        <dbReference type="Proteomes" id="UP000663873"/>
    </source>
</evidence>
<name>A0A820Z775_9BILA</name>
<feature type="region of interest" description="Disordered" evidence="2">
    <location>
        <begin position="40"/>
        <end position="98"/>
    </location>
</feature>
<dbReference type="SUPFAM" id="SSF48371">
    <property type="entry name" value="ARM repeat"/>
    <property type="match status" value="1"/>
</dbReference>
<comment type="caution">
    <text evidence="3">The sequence shown here is derived from an EMBL/GenBank/DDBJ whole genome shotgun (WGS) entry which is preliminary data.</text>
</comment>
<dbReference type="InterPro" id="IPR016024">
    <property type="entry name" value="ARM-type_fold"/>
</dbReference>
<dbReference type="InterPro" id="IPR000225">
    <property type="entry name" value="Armadillo"/>
</dbReference>
<dbReference type="Proteomes" id="UP000663873">
    <property type="component" value="Unassembled WGS sequence"/>
</dbReference>
<feature type="compositionally biased region" description="Acidic residues" evidence="2">
    <location>
        <begin position="73"/>
        <end position="89"/>
    </location>
</feature>
<dbReference type="AlphaFoldDB" id="A0A820Z775"/>
<organism evidence="3 4">
    <name type="scientific">Rotaria socialis</name>
    <dbReference type="NCBI Taxonomy" id="392032"/>
    <lineage>
        <taxon>Eukaryota</taxon>
        <taxon>Metazoa</taxon>
        <taxon>Spiralia</taxon>
        <taxon>Gnathifera</taxon>
        <taxon>Rotifera</taxon>
        <taxon>Eurotatoria</taxon>
        <taxon>Bdelloidea</taxon>
        <taxon>Philodinida</taxon>
        <taxon>Philodinidae</taxon>
        <taxon>Rotaria</taxon>
    </lineage>
</organism>
<reference evidence="3" key="1">
    <citation type="submission" date="2021-02" db="EMBL/GenBank/DDBJ databases">
        <authorList>
            <person name="Nowell W R."/>
        </authorList>
    </citation>
    <scope>NUCLEOTIDE SEQUENCE</scope>
</reference>
<accession>A0A820Z775</accession>
<evidence type="ECO:0000256" key="2">
    <source>
        <dbReference type="SAM" id="MobiDB-lite"/>
    </source>
</evidence>
<sequence>MPSTTTTDYAASDTNRQKLLLSSRAWETLATDQINLRRTNTNLSKVSSVERGIHGRRSGHIDHSRHGGPGNQDSEESSDEEDDDEEEDQLLERTRQDQTDLPSEYWQIQRLVKYLKGGNPTATVIALSSIRDFNLSIEICQLAIRDVGGLEVLVNLLETDDIDCKIGSLYILKEISINPTIRRNIADLGGLQTMVKLLDEPEKDLKCLAAETIAHVAKFKRARRVVRQNGGIKRLVSLLENATISGHGSNSHASQNENAKNIEVVRAGALALWSLSRSNLNKYAMQRAGVIPLLAKLLKSSNDNMLIPVGGIIEECATDV</sequence>
<dbReference type="PANTHER" id="PTHR46241">
    <property type="entry name" value="ARMADILLO REPEAT-CONTAINING PROTEIN 4 ARMC4"/>
    <property type="match status" value="1"/>
</dbReference>
<proteinExistence type="predicted"/>
<protein>
    <submittedName>
        <fullName evidence="3">Uncharacterized protein</fullName>
    </submittedName>
</protein>
<dbReference type="SMART" id="SM00185">
    <property type="entry name" value="ARM"/>
    <property type="match status" value="4"/>
</dbReference>
<dbReference type="EMBL" id="CAJOBP010009989">
    <property type="protein sequence ID" value="CAF4560937.1"/>
    <property type="molecule type" value="Genomic_DNA"/>
</dbReference>
<gene>
    <name evidence="3" type="ORF">UJA718_LOCUS29950</name>
</gene>
<dbReference type="PANTHER" id="PTHR46241:SF1">
    <property type="entry name" value="OUTER DYNEIN ARM-DOCKING COMPLEX SUBUNIT 2"/>
    <property type="match status" value="1"/>
</dbReference>